<sequence>MHSKNSSNAPKNTAQESSGKTITDSNQQPSEEIDDTVEDTTYKLPPPGHVDESDSDDEVLVKRIKKIKEGTKSRPKKMQLRAKKCVKSQPEKKEDVQKSPKPPVKSAQLLVTKHKKEHKSLKKKQHVQKSAAAPSLCNQCQSLQRGHKAHEDLSIKNVTIRVTELPGDLCKWLVDIFDRYSVTLYISPDKRIEITPMDVHITLALPIGGRKVEEFYGKKPKDAKYNKVLDAWRKNWNLQDGTPKLSQMLQYILSQTDPGESFKRNFVMYMVSCFFNGSKNVHCAPYFAKNVAHVEDIASIDSYQYTIDRLCESVKKRASNFDGPILFLMVSSLHYIRIS</sequence>
<evidence type="ECO:0000256" key="1">
    <source>
        <dbReference type="SAM" id="MobiDB-lite"/>
    </source>
</evidence>
<feature type="compositionally biased region" description="Basic and acidic residues" evidence="1">
    <location>
        <begin position="89"/>
        <end position="98"/>
    </location>
</feature>
<protein>
    <submittedName>
        <fullName evidence="2">Uncharacterized protein</fullName>
    </submittedName>
</protein>
<feature type="compositionally biased region" description="Basic residues" evidence="1">
    <location>
        <begin position="73"/>
        <end position="86"/>
    </location>
</feature>
<proteinExistence type="predicted"/>
<accession>A0A9Q1QCC0</accession>
<reference evidence="2" key="1">
    <citation type="submission" date="2022-04" db="EMBL/GenBank/DDBJ databases">
        <title>Carnegiea gigantea Genome sequencing and assembly v2.</title>
        <authorList>
            <person name="Copetti D."/>
            <person name="Sanderson M.J."/>
            <person name="Burquez A."/>
            <person name="Wojciechowski M.F."/>
        </authorList>
    </citation>
    <scope>NUCLEOTIDE SEQUENCE</scope>
    <source>
        <strain evidence="2">SGP5-SGP5p</strain>
        <tissue evidence="2">Aerial part</tissue>
    </source>
</reference>
<evidence type="ECO:0000313" key="3">
    <source>
        <dbReference type="Proteomes" id="UP001153076"/>
    </source>
</evidence>
<organism evidence="2 3">
    <name type="scientific">Carnegiea gigantea</name>
    <dbReference type="NCBI Taxonomy" id="171969"/>
    <lineage>
        <taxon>Eukaryota</taxon>
        <taxon>Viridiplantae</taxon>
        <taxon>Streptophyta</taxon>
        <taxon>Embryophyta</taxon>
        <taxon>Tracheophyta</taxon>
        <taxon>Spermatophyta</taxon>
        <taxon>Magnoliopsida</taxon>
        <taxon>eudicotyledons</taxon>
        <taxon>Gunneridae</taxon>
        <taxon>Pentapetalae</taxon>
        <taxon>Caryophyllales</taxon>
        <taxon>Cactineae</taxon>
        <taxon>Cactaceae</taxon>
        <taxon>Cactoideae</taxon>
        <taxon>Echinocereeae</taxon>
        <taxon>Carnegiea</taxon>
    </lineage>
</organism>
<comment type="caution">
    <text evidence="2">The sequence shown here is derived from an EMBL/GenBank/DDBJ whole genome shotgun (WGS) entry which is preliminary data.</text>
</comment>
<dbReference type="EMBL" id="JAKOGI010000343">
    <property type="protein sequence ID" value="KAJ8436454.1"/>
    <property type="molecule type" value="Genomic_DNA"/>
</dbReference>
<keyword evidence="3" id="KW-1185">Reference proteome</keyword>
<dbReference type="AlphaFoldDB" id="A0A9Q1QCC0"/>
<dbReference type="PANTHER" id="PTHR34835">
    <property type="entry name" value="OS07G0283600 PROTEIN-RELATED"/>
    <property type="match status" value="1"/>
</dbReference>
<dbReference type="Proteomes" id="UP001153076">
    <property type="component" value="Unassembled WGS sequence"/>
</dbReference>
<evidence type="ECO:0000313" key="2">
    <source>
        <dbReference type="EMBL" id="KAJ8436454.1"/>
    </source>
</evidence>
<dbReference type="OrthoDB" id="1001981at2759"/>
<feature type="region of interest" description="Disordered" evidence="1">
    <location>
        <begin position="1"/>
        <end position="106"/>
    </location>
</feature>
<gene>
    <name evidence="2" type="ORF">Cgig2_030966</name>
</gene>
<feature type="compositionally biased region" description="Polar residues" evidence="1">
    <location>
        <begin position="1"/>
        <end position="30"/>
    </location>
</feature>
<dbReference type="PANTHER" id="PTHR34835:SF90">
    <property type="entry name" value="AMINOTRANSFERASE-LIKE PLANT MOBILE DOMAIN-CONTAINING PROTEIN"/>
    <property type="match status" value="1"/>
</dbReference>
<name>A0A9Q1QCC0_9CARY</name>